<dbReference type="PANTHER" id="PTHR30466">
    <property type="entry name" value="FLAVIN REDUCTASE"/>
    <property type="match status" value="1"/>
</dbReference>
<evidence type="ECO:0000313" key="4">
    <source>
        <dbReference type="Proteomes" id="UP000678317"/>
    </source>
</evidence>
<dbReference type="SUPFAM" id="SSF50475">
    <property type="entry name" value="FMN-binding split barrel"/>
    <property type="match status" value="1"/>
</dbReference>
<dbReference type="InterPro" id="IPR050268">
    <property type="entry name" value="NADH-dep_flavin_reductase"/>
</dbReference>
<proteinExistence type="predicted"/>
<evidence type="ECO:0000259" key="2">
    <source>
        <dbReference type="SMART" id="SM00903"/>
    </source>
</evidence>
<protein>
    <submittedName>
        <fullName evidence="3">Flavin reductase family protein</fullName>
    </submittedName>
</protein>
<keyword evidence="1" id="KW-0560">Oxidoreductase</keyword>
<dbReference type="Proteomes" id="UP000678317">
    <property type="component" value="Unassembled WGS sequence"/>
</dbReference>
<reference evidence="3 4" key="1">
    <citation type="submission" date="2021-03" db="EMBL/GenBank/DDBJ databases">
        <title>novel species in genus Cellulomonas.</title>
        <authorList>
            <person name="Zhang G."/>
        </authorList>
    </citation>
    <scope>NUCLEOTIDE SEQUENCE [LARGE SCALE GENOMIC DNA]</scope>
    <source>
        <strain evidence="4">zg-ZUI188</strain>
    </source>
</reference>
<dbReference type="RefSeq" id="WP_208214790.1">
    <property type="nucleotide sequence ID" value="NZ_CP074404.1"/>
</dbReference>
<dbReference type="PANTHER" id="PTHR30466:SF1">
    <property type="entry name" value="FMN REDUCTASE (NADH) RUTF"/>
    <property type="match status" value="1"/>
</dbReference>
<dbReference type="InterPro" id="IPR012349">
    <property type="entry name" value="Split_barrel_FMN-bd"/>
</dbReference>
<dbReference type="SMART" id="SM00903">
    <property type="entry name" value="Flavin_Reduct"/>
    <property type="match status" value="1"/>
</dbReference>
<evidence type="ECO:0000313" key="3">
    <source>
        <dbReference type="EMBL" id="MBO3086015.1"/>
    </source>
</evidence>
<dbReference type="EMBL" id="JAGFBM010000009">
    <property type="protein sequence ID" value="MBO3086015.1"/>
    <property type="molecule type" value="Genomic_DNA"/>
</dbReference>
<feature type="domain" description="Flavin reductase like" evidence="2">
    <location>
        <begin position="19"/>
        <end position="163"/>
    </location>
</feature>
<evidence type="ECO:0000256" key="1">
    <source>
        <dbReference type="ARBA" id="ARBA00023002"/>
    </source>
</evidence>
<organism evidence="3 4">
    <name type="scientific">Cellulomonas fengjieae</name>
    <dbReference type="NCBI Taxonomy" id="2819978"/>
    <lineage>
        <taxon>Bacteria</taxon>
        <taxon>Bacillati</taxon>
        <taxon>Actinomycetota</taxon>
        <taxon>Actinomycetes</taxon>
        <taxon>Micrococcales</taxon>
        <taxon>Cellulomonadaceae</taxon>
        <taxon>Cellulomonas</taxon>
    </lineage>
</organism>
<dbReference type="InterPro" id="IPR002563">
    <property type="entry name" value="Flavin_Rdtase-like_dom"/>
</dbReference>
<name>A0ABS3SLY9_9CELL</name>
<comment type="caution">
    <text evidence="3">The sequence shown here is derived from an EMBL/GenBank/DDBJ whole genome shotgun (WGS) entry which is preliminary data.</text>
</comment>
<accession>A0ABS3SLY9</accession>
<gene>
    <name evidence="3" type="ORF">J4035_15340</name>
</gene>
<keyword evidence="4" id="KW-1185">Reference proteome</keyword>
<sequence length="166" mass="18011">MSLLTPQPTVDRETYRSVFREYAGDVIVVTLDGTDGPHGFTATSLTSVSAQPPIVSFVINEASSSWPALREAPTAVINLLDASHTDIARTFATHGADRFGAATPWHRLDSGEPVLTLAPIALRVEITHRIPAGEQHVVLAQVSQVRVVGTREPLLYWAGDYRRIAS</sequence>
<dbReference type="Gene3D" id="2.30.110.10">
    <property type="entry name" value="Electron Transport, Fmn-binding Protein, Chain A"/>
    <property type="match status" value="1"/>
</dbReference>
<dbReference type="Pfam" id="PF01613">
    <property type="entry name" value="Flavin_Reduct"/>
    <property type="match status" value="1"/>
</dbReference>